<dbReference type="InterPro" id="IPR013610">
    <property type="entry name" value="ArdC_N"/>
</dbReference>
<organism evidence="3 4">
    <name type="scientific">Paenibacillus alvei</name>
    <name type="common">Bacillus alvei</name>
    <dbReference type="NCBI Taxonomy" id="44250"/>
    <lineage>
        <taxon>Bacteria</taxon>
        <taxon>Bacillati</taxon>
        <taxon>Bacillota</taxon>
        <taxon>Bacilli</taxon>
        <taxon>Bacillales</taxon>
        <taxon>Paenibacillaceae</taxon>
        <taxon>Paenibacillus</taxon>
    </lineage>
</organism>
<feature type="domain" description="N-terminal" evidence="1">
    <location>
        <begin position="4"/>
        <end position="109"/>
    </location>
</feature>
<dbReference type="RefSeq" id="WP_163979268.1">
    <property type="nucleotide sequence ID" value="NZ_JAMDNP010000057.1"/>
</dbReference>
<evidence type="ECO:0000259" key="1">
    <source>
        <dbReference type="Pfam" id="PF08401"/>
    </source>
</evidence>
<proteinExistence type="predicted"/>
<reference evidence="3 4" key="1">
    <citation type="submission" date="2022-05" db="EMBL/GenBank/DDBJ databases">
        <title>Genome Sequencing of Bee-Associated Microbes.</title>
        <authorList>
            <person name="Dunlap C."/>
        </authorList>
    </citation>
    <scope>NUCLEOTIDE SEQUENCE [LARGE SCALE GENOMIC DNA]</scope>
    <source>
        <strain evidence="3 4">NRRL B-04010</strain>
    </source>
</reference>
<sequence>MAKTVYEIITEEIIKKLELGVAPWRKPWKPGYEAISWKTGNQYRGINTLLTEPGGEYATWKQITEAGGRIKPGEAKNSTMIVYYGEGKEKNNDGDEEKKYRFLKYYRVYNVTTQVEGLELRRDYPDENAESNLERIEAAEKLVADFMDKPDIVYKSGGAVYNSNFDRVTVPPLSDYEVAEEYYCTLFHELVHSTGHEDRLNRKFGKRFADVPYSKEELVAEIGAAMLCGVAGIEQKIIDNSVAYLDSWIKVLKKDSKLIVTASSEAQKAADYIQNIKKSSVKAAG</sequence>
<evidence type="ECO:0000259" key="2">
    <source>
        <dbReference type="Pfam" id="PF18818"/>
    </source>
</evidence>
<dbReference type="Pfam" id="PF18818">
    <property type="entry name" value="MPTase-PolyVal"/>
    <property type="match status" value="1"/>
</dbReference>
<keyword evidence="4" id="KW-1185">Reference proteome</keyword>
<protein>
    <submittedName>
        <fullName evidence="3">Zincin-like metallopeptidase domain-containing protein</fullName>
    </submittedName>
</protein>
<name>A0ABT4H3L0_PAEAL</name>
<accession>A0ABT4H3L0</accession>
<dbReference type="PIRSF" id="PIRSF037112">
    <property type="entry name" value="Antirestriction_ArdC"/>
    <property type="match status" value="1"/>
</dbReference>
<dbReference type="EMBL" id="JAMDNP010000057">
    <property type="protein sequence ID" value="MCY9763519.1"/>
    <property type="molecule type" value="Genomic_DNA"/>
</dbReference>
<evidence type="ECO:0000313" key="3">
    <source>
        <dbReference type="EMBL" id="MCY9763519.1"/>
    </source>
</evidence>
<dbReference type="Proteomes" id="UP001527181">
    <property type="component" value="Unassembled WGS sequence"/>
</dbReference>
<dbReference type="Pfam" id="PF08401">
    <property type="entry name" value="ArdcN"/>
    <property type="match status" value="1"/>
</dbReference>
<evidence type="ECO:0000313" key="4">
    <source>
        <dbReference type="Proteomes" id="UP001527181"/>
    </source>
</evidence>
<comment type="caution">
    <text evidence="3">The sequence shown here is derived from an EMBL/GenBank/DDBJ whole genome shotgun (WGS) entry which is preliminary data.</text>
</comment>
<dbReference type="InterPro" id="IPR017113">
    <property type="entry name" value="Antirestriction_ArdC"/>
</dbReference>
<dbReference type="InterPro" id="IPR041459">
    <property type="entry name" value="MPTase-PolyVal"/>
</dbReference>
<feature type="domain" description="Polyvalent protein metallopeptidase" evidence="2">
    <location>
        <begin position="139"/>
        <end position="264"/>
    </location>
</feature>
<gene>
    <name evidence="3" type="ORF">M5X12_23705</name>
</gene>